<sequence>MSKSIKLVALAGLLAAVAACAQQEEEYVVVEPEPISVEPVHTGKYK</sequence>
<evidence type="ECO:0008006" key="4">
    <source>
        <dbReference type="Google" id="ProtNLM"/>
    </source>
</evidence>
<dbReference type="Proteomes" id="UP000043764">
    <property type="component" value="Unassembled WGS sequence"/>
</dbReference>
<feature type="signal peptide" evidence="1">
    <location>
        <begin position="1"/>
        <end position="21"/>
    </location>
</feature>
<protein>
    <recommendedName>
        <fullName evidence="4">Lipoprotein</fullName>
    </recommendedName>
</protein>
<evidence type="ECO:0000313" key="3">
    <source>
        <dbReference type="Proteomes" id="UP000043764"/>
    </source>
</evidence>
<dbReference type="STRING" id="481446.NIT7645_03090"/>
<accession>A0A0H5CWL1</accession>
<gene>
    <name evidence="2" type="ORF">NIT7321_00065</name>
</gene>
<dbReference type="EMBL" id="CVRL01000001">
    <property type="protein sequence ID" value="CRL09236.1"/>
    <property type="molecule type" value="Genomic_DNA"/>
</dbReference>
<evidence type="ECO:0000313" key="2">
    <source>
        <dbReference type="EMBL" id="CRL09236.1"/>
    </source>
</evidence>
<dbReference type="PROSITE" id="PS51257">
    <property type="entry name" value="PROKAR_LIPOPROTEIN"/>
    <property type="match status" value="1"/>
</dbReference>
<name>A0A0H5CWL1_9RHOB</name>
<organism evidence="2 3">
    <name type="scientific">Phaeobacter italicus</name>
    <dbReference type="NCBI Taxonomy" id="481446"/>
    <lineage>
        <taxon>Bacteria</taxon>
        <taxon>Pseudomonadati</taxon>
        <taxon>Pseudomonadota</taxon>
        <taxon>Alphaproteobacteria</taxon>
        <taxon>Rhodobacterales</taxon>
        <taxon>Roseobacteraceae</taxon>
        <taxon>Phaeobacter</taxon>
    </lineage>
</organism>
<feature type="chain" id="PRO_5009773410" description="Lipoprotein" evidence="1">
    <location>
        <begin position="22"/>
        <end position="46"/>
    </location>
</feature>
<keyword evidence="1" id="KW-0732">Signal</keyword>
<dbReference type="AlphaFoldDB" id="A0A0H5CWL1"/>
<dbReference type="GeneID" id="78397895"/>
<reference evidence="2 3" key="1">
    <citation type="submission" date="2015-05" db="EMBL/GenBank/DDBJ databases">
        <authorList>
            <person name="Rodrigo-Torres Lidia"/>
            <person name="Arahal R.David."/>
        </authorList>
    </citation>
    <scope>NUCLEOTIDE SEQUENCE [LARGE SCALE GENOMIC DNA]</scope>
    <source>
        <strain evidence="2 3">CECT 7321</strain>
    </source>
</reference>
<keyword evidence="3" id="KW-1185">Reference proteome</keyword>
<dbReference type="RefSeq" id="WP_008562807.1">
    <property type="nucleotide sequence ID" value="NZ_BSKQ01000001.1"/>
</dbReference>
<proteinExistence type="predicted"/>
<evidence type="ECO:0000256" key="1">
    <source>
        <dbReference type="SAM" id="SignalP"/>
    </source>
</evidence>